<dbReference type="Gene3D" id="3.40.50.11440">
    <property type="match status" value="1"/>
</dbReference>
<keyword evidence="3" id="KW-1185">Reference proteome</keyword>
<accession>A0A6V8SHC5</accession>
<protein>
    <recommendedName>
        <fullName evidence="1">DUF362 domain-containing protein</fullName>
    </recommendedName>
</protein>
<dbReference type="Pfam" id="PF04015">
    <property type="entry name" value="DUF362"/>
    <property type="match status" value="1"/>
</dbReference>
<reference evidence="2 3" key="1">
    <citation type="submission" date="2020-07" db="EMBL/GenBank/DDBJ databases">
        <title>A new beta-1,3-glucan-decomposing anaerobic bacterium isolated from anoxic soil subjected to biological soil disinfestation.</title>
        <authorList>
            <person name="Ueki A."/>
            <person name="Tonouchi A."/>
        </authorList>
    </citation>
    <scope>NUCLEOTIDE SEQUENCE [LARGE SCALE GENOMIC DNA]</scope>
    <source>
        <strain evidence="2 3">TW1</strain>
    </source>
</reference>
<evidence type="ECO:0000313" key="2">
    <source>
        <dbReference type="EMBL" id="GFP74538.1"/>
    </source>
</evidence>
<dbReference type="Proteomes" id="UP000580568">
    <property type="component" value="Unassembled WGS sequence"/>
</dbReference>
<dbReference type="EMBL" id="BLZR01000001">
    <property type="protein sequence ID" value="GFP74538.1"/>
    <property type="molecule type" value="Genomic_DNA"/>
</dbReference>
<evidence type="ECO:0000259" key="1">
    <source>
        <dbReference type="Pfam" id="PF04015"/>
    </source>
</evidence>
<comment type="caution">
    <text evidence="2">The sequence shown here is derived from an EMBL/GenBank/DDBJ whole genome shotgun (WGS) entry which is preliminary data.</text>
</comment>
<organism evidence="2 3">
    <name type="scientific">Clostridium fungisolvens</name>
    <dbReference type="NCBI Taxonomy" id="1604897"/>
    <lineage>
        <taxon>Bacteria</taxon>
        <taxon>Bacillati</taxon>
        <taxon>Bacillota</taxon>
        <taxon>Clostridia</taxon>
        <taxon>Eubacteriales</taxon>
        <taxon>Clostridiaceae</taxon>
        <taxon>Clostridium</taxon>
    </lineage>
</organism>
<dbReference type="InterPro" id="IPR007160">
    <property type="entry name" value="DUF362"/>
</dbReference>
<dbReference type="AlphaFoldDB" id="A0A6V8SHC5"/>
<name>A0A6V8SHC5_9CLOT</name>
<proteinExistence type="predicted"/>
<feature type="domain" description="DUF362" evidence="1">
    <location>
        <begin position="76"/>
        <end position="290"/>
    </location>
</feature>
<sequence length="335" mass="37480">MRLQLRLAQKPFTDIKRIKIKKIDLGGILVLLNIDKNKNERYENMSKSKVLFTKNITPESLVNIYKQLGRELGGKVAVKVHSGEPGGKNFLKPEFMKELVDYVHGTVVECNTAYPGRRMESKEHWKAIQEHGFTNLFKVDIMDEEGELELPIKDSKHLKVNYVGSHLANYDSLLILSHFKGHQMGGFGGALKNTSIGIASSKGKLHIHTAGNANKPDGFFNTPQDAFLESMAEAASSIVEYRKDNILFINVMRDISIDCDCNSCPKDPEMKDIGILASLDPVALDQACVDLIYKSDDKGKASLIHRMEEKHGIHTVEEAARLGVGSREYELIDIE</sequence>
<gene>
    <name evidence="2" type="ORF">bsdtw1_00590</name>
</gene>
<evidence type="ECO:0000313" key="3">
    <source>
        <dbReference type="Proteomes" id="UP000580568"/>
    </source>
</evidence>